<evidence type="ECO:0000259" key="4">
    <source>
        <dbReference type="PROSITE" id="PS51000"/>
    </source>
</evidence>
<dbReference type="Pfam" id="PF08220">
    <property type="entry name" value="HTH_DeoR"/>
    <property type="match status" value="1"/>
</dbReference>
<evidence type="ECO:0000256" key="3">
    <source>
        <dbReference type="ARBA" id="ARBA00023163"/>
    </source>
</evidence>
<dbReference type="PANTHER" id="PTHR30363:SF44">
    <property type="entry name" value="AGA OPERON TRANSCRIPTIONAL REPRESSOR-RELATED"/>
    <property type="match status" value="1"/>
</dbReference>
<keyword evidence="1" id="KW-0805">Transcription regulation</keyword>
<dbReference type="Pfam" id="PF00455">
    <property type="entry name" value="DeoRC"/>
    <property type="match status" value="1"/>
</dbReference>
<dbReference type="InterPro" id="IPR036388">
    <property type="entry name" value="WH-like_DNA-bd_sf"/>
</dbReference>
<feature type="domain" description="HTH deoR-type" evidence="4">
    <location>
        <begin position="3"/>
        <end position="58"/>
    </location>
</feature>
<dbReference type="PRINTS" id="PR00037">
    <property type="entry name" value="HTHLACR"/>
</dbReference>
<keyword evidence="2" id="KW-0238">DNA-binding</keyword>
<evidence type="ECO:0000256" key="2">
    <source>
        <dbReference type="ARBA" id="ARBA00023125"/>
    </source>
</evidence>
<evidence type="ECO:0000256" key="1">
    <source>
        <dbReference type="ARBA" id="ARBA00023015"/>
    </source>
</evidence>
<dbReference type="InterPro" id="IPR014036">
    <property type="entry name" value="DeoR-like_C"/>
</dbReference>
<dbReference type="PROSITE" id="PS51000">
    <property type="entry name" value="HTH_DEOR_2"/>
    <property type="match status" value="1"/>
</dbReference>
<dbReference type="RefSeq" id="WP_192595361.1">
    <property type="nucleotide sequence ID" value="NZ_BAAALJ010000024.1"/>
</dbReference>
<keyword evidence="3" id="KW-0804">Transcription</keyword>
<dbReference type="InterPro" id="IPR036390">
    <property type="entry name" value="WH_DNA-bd_sf"/>
</dbReference>
<dbReference type="SMART" id="SM00420">
    <property type="entry name" value="HTH_DEOR"/>
    <property type="match status" value="1"/>
</dbReference>
<proteinExistence type="predicted"/>
<dbReference type="Proteomes" id="UP000643525">
    <property type="component" value="Unassembled WGS sequence"/>
</dbReference>
<dbReference type="PANTHER" id="PTHR30363">
    <property type="entry name" value="HTH-TYPE TRANSCRIPTIONAL REGULATOR SRLR-RELATED"/>
    <property type="match status" value="1"/>
</dbReference>
<protein>
    <submittedName>
        <fullName evidence="5">DeoR/GlpR family transcriptional regulator of sugar metabolism</fullName>
    </submittedName>
</protein>
<gene>
    <name evidence="5" type="ORF">H4W27_001451</name>
</gene>
<evidence type="ECO:0000313" key="6">
    <source>
        <dbReference type="Proteomes" id="UP000643525"/>
    </source>
</evidence>
<evidence type="ECO:0000313" key="5">
    <source>
        <dbReference type="EMBL" id="MBE1524333.1"/>
    </source>
</evidence>
<dbReference type="InterPro" id="IPR050313">
    <property type="entry name" value="Carb_Metab_HTH_regulators"/>
</dbReference>
<dbReference type="Gene3D" id="3.40.50.1360">
    <property type="match status" value="1"/>
</dbReference>
<dbReference type="InterPro" id="IPR001034">
    <property type="entry name" value="DeoR_HTH"/>
</dbReference>
<dbReference type="SUPFAM" id="SSF100950">
    <property type="entry name" value="NagB/RpiA/CoA transferase-like"/>
    <property type="match status" value="1"/>
</dbReference>
<organism evidence="5 6">
    <name type="scientific">Nesterenkonia lutea</name>
    <dbReference type="NCBI Taxonomy" id="272919"/>
    <lineage>
        <taxon>Bacteria</taxon>
        <taxon>Bacillati</taxon>
        <taxon>Actinomycetota</taxon>
        <taxon>Actinomycetes</taxon>
        <taxon>Micrococcales</taxon>
        <taxon>Micrococcaceae</taxon>
        <taxon>Nesterenkonia</taxon>
    </lineage>
</organism>
<dbReference type="InterPro" id="IPR018356">
    <property type="entry name" value="Tscrpt_reg_HTH_DeoR_CS"/>
</dbReference>
<accession>A0ABR9JEG9</accession>
<dbReference type="EMBL" id="JADBED010000001">
    <property type="protein sequence ID" value="MBE1524333.1"/>
    <property type="molecule type" value="Genomic_DNA"/>
</dbReference>
<dbReference type="SMART" id="SM01134">
    <property type="entry name" value="DeoRC"/>
    <property type="match status" value="1"/>
</dbReference>
<reference evidence="5 6" key="1">
    <citation type="submission" date="2020-10" db="EMBL/GenBank/DDBJ databases">
        <title>Sequencing the genomes of 1000 actinobacteria strains.</title>
        <authorList>
            <person name="Klenk H.-P."/>
        </authorList>
    </citation>
    <scope>NUCLEOTIDE SEQUENCE [LARGE SCALE GENOMIC DNA]</scope>
    <source>
        <strain evidence="5 6">DSM 15666</strain>
    </source>
</reference>
<dbReference type="Gene3D" id="1.10.10.10">
    <property type="entry name" value="Winged helix-like DNA-binding domain superfamily/Winged helix DNA-binding domain"/>
    <property type="match status" value="1"/>
</dbReference>
<dbReference type="SUPFAM" id="SSF46785">
    <property type="entry name" value="Winged helix' DNA-binding domain"/>
    <property type="match status" value="1"/>
</dbReference>
<name>A0ABR9JEG9_9MICC</name>
<keyword evidence="6" id="KW-1185">Reference proteome</keyword>
<dbReference type="PROSITE" id="PS00894">
    <property type="entry name" value="HTH_DEOR_1"/>
    <property type="match status" value="1"/>
</dbReference>
<dbReference type="InterPro" id="IPR037171">
    <property type="entry name" value="NagB/RpiA_transferase-like"/>
</dbReference>
<sequence>MLAAQRRAGIVAALDSAGAVSVTELAARFEVSDMTIRRDLDSLAEQGVIAKVHGGAVAARPGDSAAVRRTEEPGFQAKSAQQQPEKQGIAAAAAAHVKPGMSIGLSAGTTTWTLAHELLAVADLTVVTNSPRIADIFHHCAETDLPGRAGAAAGPTVILTGGVRTPSDALVGPIANQALRSLHLDLVFLGAHGFSLTAGCTTPNLEEAETNRTLLQTAARAVVLADHTKWNTTALGTFAQLPQIDMLITDTGLSRSAAEQLREKLDTLILADPTETRRPR</sequence>
<comment type="caution">
    <text evidence="5">The sequence shown here is derived from an EMBL/GenBank/DDBJ whole genome shotgun (WGS) entry which is preliminary data.</text>
</comment>